<dbReference type="Gene3D" id="1.10.260.40">
    <property type="entry name" value="lambda repressor-like DNA-binding domains"/>
    <property type="match status" value="1"/>
</dbReference>
<dbReference type="PANTHER" id="PTHR46558:SF11">
    <property type="entry name" value="HTH-TYPE TRANSCRIPTIONAL REGULATOR XRE"/>
    <property type="match status" value="1"/>
</dbReference>
<keyword evidence="4" id="KW-1185">Reference proteome</keyword>
<dbReference type="CDD" id="cd00093">
    <property type="entry name" value="HTH_XRE"/>
    <property type="match status" value="1"/>
</dbReference>
<dbReference type="GO" id="GO:0003677">
    <property type="term" value="F:DNA binding"/>
    <property type="evidence" value="ECO:0007669"/>
    <property type="project" value="UniProtKB-KW"/>
</dbReference>
<keyword evidence="1" id="KW-0238">DNA-binding</keyword>
<dbReference type="AlphaFoldDB" id="A0AAN0KKJ6"/>
<organism evidence="3 4">
    <name type="scientific">Pectobacterium araliae</name>
    <dbReference type="NCBI Taxonomy" id="3073862"/>
    <lineage>
        <taxon>Bacteria</taxon>
        <taxon>Pseudomonadati</taxon>
        <taxon>Pseudomonadota</taxon>
        <taxon>Gammaproteobacteria</taxon>
        <taxon>Enterobacterales</taxon>
        <taxon>Pectobacteriaceae</taxon>
        <taxon>Pectobacterium</taxon>
    </lineage>
</organism>
<evidence type="ECO:0000256" key="1">
    <source>
        <dbReference type="ARBA" id="ARBA00023125"/>
    </source>
</evidence>
<dbReference type="PANTHER" id="PTHR46558">
    <property type="entry name" value="TRACRIPTIONAL REGULATORY PROTEIN-RELATED-RELATED"/>
    <property type="match status" value="1"/>
</dbReference>
<accession>A0AAN0KKJ6</accession>
<dbReference type="SMART" id="SM00530">
    <property type="entry name" value="HTH_XRE"/>
    <property type="match status" value="1"/>
</dbReference>
<dbReference type="InterPro" id="IPR049639">
    <property type="entry name" value="RstR"/>
</dbReference>
<dbReference type="NCBIfam" id="NF041951">
    <property type="entry name" value="phage_RstR"/>
    <property type="match status" value="1"/>
</dbReference>
<dbReference type="KEGG" id="parl:PEC302110_04560"/>
<gene>
    <name evidence="3" type="ORF">PEC302110_04560</name>
</gene>
<dbReference type="InterPro" id="IPR010982">
    <property type="entry name" value="Lambda_DNA-bd_dom_sf"/>
</dbReference>
<dbReference type="Pfam" id="PF01381">
    <property type="entry name" value="HTH_3"/>
    <property type="match status" value="1"/>
</dbReference>
<reference evidence="4" key="1">
    <citation type="journal article" date="2024" name="Int. J. Syst. Evol. Microbiol.">
        <title>Pectobacterium araliae sp. nov., a pathogen causing bacterial soft rot of Japanese angelica tree in Japan.</title>
        <authorList>
            <person name="Sawada H."/>
            <person name="Someya N."/>
            <person name="Morohoshi T."/>
            <person name="Ono M."/>
            <person name="Satou M."/>
        </authorList>
    </citation>
    <scope>NUCLEOTIDE SEQUENCE [LARGE SCALE GENOMIC DNA]</scope>
    <source>
        <strain evidence="4">MAFF 302110</strain>
    </source>
</reference>
<proteinExistence type="predicted"/>
<dbReference type="Proteomes" id="UP001377830">
    <property type="component" value="Chromosome"/>
</dbReference>
<evidence type="ECO:0000259" key="2">
    <source>
        <dbReference type="PROSITE" id="PS50943"/>
    </source>
</evidence>
<evidence type="ECO:0000313" key="3">
    <source>
        <dbReference type="EMBL" id="BES83359.1"/>
    </source>
</evidence>
<evidence type="ECO:0000313" key="4">
    <source>
        <dbReference type="Proteomes" id="UP001377830"/>
    </source>
</evidence>
<dbReference type="InterPro" id="IPR001387">
    <property type="entry name" value="Cro/C1-type_HTH"/>
</dbReference>
<dbReference type="PROSITE" id="PS50943">
    <property type="entry name" value="HTH_CROC1"/>
    <property type="match status" value="1"/>
</dbReference>
<feature type="domain" description="HTH cro/C1-type" evidence="2">
    <location>
        <begin position="21"/>
        <end position="73"/>
    </location>
</feature>
<sequence>MNDTGNYQGMFWMSFSTRFLQLRKQHRLTQPQMADKVGIHLTQVRRYESGEAQPSLDILKRIAVTFNVSADWLIFEEGEREPQDELKLKFEAVKQMDEEEQKSVTSILDAMILKHQAKRLLG</sequence>
<name>A0AAN0KKJ6_9GAMM</name>
<dbReference type="SUPFAM" id="SSF47413">
    <property type="entry name" value="lambda repressor-like DNA-binding domains"/>
    <property type="match status" value="1"/>
</dbReference>
<protein>
    <submittedName>
        <fullName evidence="3">Helix-turn-helix transcriptional regulator</fullName>
    </submittedName>
</protein>
<dbReference type="EMBL" id="AP028908">
    <property type="protein sequence ID" value="BES83359.1"/>
    <property type="molecule type" value="Genomic_DNA"/>
</dbReference>